<dbReference type="AlphaFoldDB" id="A0A2N8T8N5"/>
<comment type="caution">
    <text evidence="5">The sequence shown here is derived from an EMBL/GenBank/DDBJ whole genome shotgun (WGS) entry which is preliminary data.</text>
</comment>
<keyword evidence="2" id="KW-0378">Hydrolase</keyword>
<evidence type="ECO:0000256" key="3">
    <source>
        <dbReference type="ARBA" id="ARBA00023295"/>
    </source>
</evidence>
<evidence type="ECO:0000256" key="2">
    <source>
        <dbReference type="ARBA" id="ARBA00022801"/>
    </source>
</evidence>
<dbReference type="SUPFAM" id="SSF51445">
    <property type="entry name" value="(Trans)glycosidases"/>
    <property type="match status" value="1"/>
</dbReference>
<dbReference type="Gene3D" id="3.90.400.10">
    <property type="entry name" value="Oligo-1,6-glucosidase, Domain 2"/>
    <property type="match status" value="1"/>
</dbReference>
<gene>
    <name evidence="5" type="ORF">CXK94_00675</name>
</gene>
<dbReference type="Gene3D" id="3.20.20.80">
    <property type="entry name" value="Glycosidases"/>
    <property type="match status" value="1"/>
</dbReference>
<dbReference type="InterPro" id="IPR017853">
    <property type="entry name" value="GH"/>
</dbReference>
<dbReference type="GO" id="GO:0009313">
    <property type="term" value="P:oligosaccharide catabolic process"/>
    <property type="evidence" value="ECO:0007669"/>
    <property type="project" value="TreeGrafter"/>
</dbReference>
<name>A0A2N8T8N5_STUST</name>
<dbReference type="SMART" id="SM00642">
    <property type="entry name" value="Aamy"/>
    <property type="match status" value="1"/>
</dbReference>
<evidence type="ECO:0000256" key="1">
    <source>
        <dbReference type="ARBA" id="ARBA00008061"/>
    </source>
</evidence>
<dbReference type="CDD" id="cd11331">
    <property type="entry name" value="AmyAc_OligoGlu_like"/>
    <property type="match status" value="1"/>
</dbReference>
<evidence type="ECO:0000259" key="4">
    <source>
        <dbReference type="SMART" id="SM00642"/>
    </source>
</evidence>
<dbReference type="InterPro" id="IPR045857">
    <property type="entry name" value="O16G_dom_2"/>
</dbReference>
<dbReference type="EMBL" id="POUT01000001">
    <property type="protein sequence ID" value="PNG11127.1"/>
    <property type="molecule type" value="Genomic_DNA"/>
</dbReference>
<reference evidence="5 6" key="1">
    <citation type="submission" date="2018-01" db="EMBL/GenBank/DDBJ databases">
        <title>Denitrification phenotypes of diverse strains of Pseudomonas stutzeri.</title>
        <authorList>
            <person name="Milligan D.A."/>
            <person name="Bergaust L."/>
            <person name="Bakken L.R."/>
            <person name="Frostegard A."/>
        </authorList>
    </citation>
    <scope>NUCLEOTIDE SEQUENCE [LARGE SCALE GENOMIC DNA]</scope>
    <source>
        <strain evidence="5 6">24a75</strain>
    </source>
</reference>
<dbReference type="FunFam" id="3.90.400.10:FF:000002">
    <property type="entry name" value="Sucrose isomerase"/>
    <property type="match status" value="1"/>
</dbReference>
<feature type="domain" description="Glycosyl hydrolase family 13 catalytic" evidence="4">
    <location>
        <begin position="17"/>
        <end position="376"/>
    </location>
</feature>
<dbReference type="Pfam" id="PF00128">
    <property type="entry name" value="Alpha-amylase"/>
    <property type="match status" value="1"/>
</dbReference>
<keyword evidence="3" id="KW-0326">Glycosidase</keyword>
<dbReference type="GO" id="GO:0004556">
    <property type="term" value="F:alpha-amylase activity"/>
    <property type="evidence" value="ECO:0007669"/>
    <property type="project" value="TreeGrafter"/>
</dbReference>
<accession>A0A2N8T8N5</accession>
<dbReference type="InterPro" id="IPR006047">
    <property type="entry name" value="GH13_cat_dom"/>
</dbReference>
<organism evidence="5 6">
    <name type="scientific">Stutzerimonas stutzeri</name>
    <name type="common">Pseudomonas stutzeri</name>
    <dbReference type="NCBI Taxonomy" id="316"/>
    <lineage>
        <taxon>Bacteria</taxon>
        <taxon>Pseudomonadati</taxon>
        <taxon>Pseudomonadota</taxon>
        <taxon>Gammaproteobacteria</taxon>
        <taxon>Pseudomonadales</taxon>
        <taxon>Pseudomonadaceae</taxon>
        <taxon>Stutzerimonas</taxon>
    </lineage>
</organism>
<dbReference type="PANTHER" id="PTHR10357:SF179">
    <property type="entry name" value="NEUTRAL AND BASIC AMINO ACID TRANSPORT PROTEIN RBAT"/>
    <property type="match status" value="1"/>
</dbReference>
<evidence type="ECO:0000313" key="6">
    <source>
        <dbReference type="Proteomes" id="UP000236023"/>
    </source>
</evidence>
<dbReference type="Proteomes" id="UP000236023">
    <property type="component" value="Unassembled WGS sequence"/>
</dbReference>
<proteinExistence type="inferred from homology"/>
<dbReference type="SUPFAM" id="SSF51011">
    <property type="entry name" value="Glycosyl hydrolase domain"/>
    <property type="match status" value="1"/>
</dbReference>
<dbReference type="PANTHER" id="PTHR10357">
    <property type="entry name" value="ALPHA-AMYLASE FAMILY MEMBER"/>
    <property type="match status" value="1"/>
</dbReference>
<sequence length="510" mass="57745">MSEPTQPPWWKGATVYQIYPRSFADGNGDGVGDLAGVLRQLDHLQRLGVDALWLSPVFRSPMIDAGYDISDYCDIDPLFGSLADIDRLIAEAHARGIRVLLDFVPNHTSDQHPWFLESRSARDNPRRDWYIWRDQPNNWRAQLNAGSAWTWDEHTQQYYLHLFLPQQPDLNWRNPEVIEAMHGVLRFWLERGVDGFRIDVIHCTGKDPQFADDPRCLAGEPLANFNDQPYSHEVLRGIRRIVDSYPGDRVLVGEVNIRSTERILQYYGAGDELHMSFNFTPLDAPWDPVMFRTCIRDVEQLLEPAGAWPTWVLSNHDNRRQRSRYQGSLRSAHAAAVLLLTLRGTPFLYQGEELGLEDAAIAPDEQIDPGGRDGCRAPLPWLAEPPHGWGAAPWLPFAPDAEALAVERQYRAADSTFALYRRLIAARKASPALRHGRWEELPSHPQVLAYRRELGDDCRIVCINFAEQAHACPLNGAWQLQVASDGQGEGRPYSGELAPGQAVLLCPKET</sequence>
<evidence type="ECO:0000313" key="5">
    <source>
        <dbReference type="EMBL" id="PNG11127.1"/>
    </source>
</evidence>
<protein>
    <submittedName>
        <fullName evidence="5">Alpha-amylase</fullName>
    </submittedName>
</protein>
<comment type="similarity">
    <text evidence="1">Belongs to the glycosyl hydrolase 13 family.</text>
</comment>
<dbReference type="RefSeq" id="WP_102892894.1">
    <property type="nucleotide sequence ID" value="NZ_JAMOHU010000030.1"/>
</dbReference>